<sequence length="157" mass="16893">MLGLGLRNFPTSRAHWLPRAYRCALARYRYGPGAAKVDFLVSEPIPVNVALCEPGTAHACGDQVEVYTSVNAAMRRERRSPLCVLPEPMVADKTRGLPGKRPARAYCHVPTALTNLAHRSATAVQPAECNPNDVGGDIAIGTLTLLCGTNQTRYPPG</sequence>
<gene>
    <name evidence="1" type="ORF">C5E45_03595</name>
</gene>
<reference evidence="1 2" key="1">
    <citation type="submission" date="2018-02" db="EMBL/GenBank/DDBJ databases">
        <title>8 Nocardia nova and 1 Nocardia cyriacigeorgica strain used for evolution to TMP-SMX.</title>
        <authorList>
            <person name="Mehta H."/>
            <person name="Weng J."/>
            <person name="Shamoo Y."/>
        </authorList>
    </citation>
    <scope>NUCLEOTIDE SEQUENCE [LARGE SCALE GENOMIC DNA]</scope>
    <source>
        <strain evidence="1 2">MDA3139</strain>
    </source>
</reference>
<dbReference type="EMBL" id="PSZC01000002">
    <property type="protein sequence ID" value="PPJ39272.1"/>
    <property type="molecule type" value="Genomic_DNA"/>
</dbReference>
<evidence type="ECO:0000313" key="1">
    <source>
        <dbReference type="EMBL" id="PPJ39272.1"/>
    </source>
</evidence>
<evidence type="ECO:0000313" key="2">
    <source>
        <dbReference type="Proteomes" id="UP000239874"/>
    </source>
</evidence>
<proteinExistence type="predicted"/>
<comment type="caution">
    <text evidence="1">The sequence shown here is derived from an EMBL/GenBank/DDBJ whole genome shotgun (WGS) entry which is preliminary data.</text>
</comment>
<dbReference type="RefSeq" id="WP_104374238.1">
    <property type="nucleotide sequence ID" value="NZ_PSZC01000002.1"/>
</dbReference>
<protein>
    <submittedName>
        <fullName evidence="1">Uncharacterized protein</fullName>
    </submittedName>
</protein>
<name>A0A2S6AVH4_9NOCA</name>
<dbReference type="Proteomes" id="UP000239874">
    <property type="component" value="Unassembled WGS sequence"/>
</dbReference>
<dbReference type="AlphaFoldDB" id="A0A2S6AVH4"/>
<accession>A0A2S6AVH4</accession>
<organism evidence="1 2">
    <name type="scientific">Nocardia nova</name>
    <dbReference type="NCBI Taxonomy" id="37330"/>
    <lineage>
        <taxon>Bacteria</taxon>
        <taxon>Bacillati</taxon>
        <taxon>Actinomycetota</taxon>
        <taxon>Actinomycetes</taxon>
        <taxon>Mycobacteriales</taxon>
        <taxon>Nocardiaceae</taxon>
        <taxon>Nocardia</taxon>
    </lineage>
</organism>